<dbReference type="EMBL" id="MSCJ01000001">
    <property type="protein sequence ID" value="PQJ68442.1"/>
    <property type="molecule type" value="Genomic_DNA"/>
</dbReference>
<dbReference type="GO" id="GO:0032259">
    <property type="term" value="P:methylation"/>
    <property type="evidence" value="ECO:0007669"/>
    <property type="project" value="UniProtKB-KW"/>
</dbReference>
<comment type="caution">
    <text evidence="2">The sequence shown here is derived from an EMBL/GenBank/DDBJ whole genome shotgun (WGS) entry which is preliminary data.</text>
</comment>
<keyword evidence="2" id="KW-0489">Methyltransferase</keyword>
<dbReference type="Gene3D" id="3.40.50.150">
    <property type="entry name" value="Vaccinia Virus protein VP39"/>
    <property type="match status" value="1"/>
</dbReference>
<reference evidence="2 3" key="1">
    <citation type="submission" date="2016-12" db="EMBL/GenBank/DDBJ databases">
        <title>Diversity of luminous bacteria.</title>
        <authorList>
            <person name="Yoshizawa S."/>
            <person name="Kogure K."/>
        </authorList>
    </citation>
    <scope>NUCLEOTIDE SEQUENCE [LARGE SCALE GENOMIC DNA]</scope>
    <source>
        <strain evidence="2 3">LC1-200</strain>
    </source>
</reference>
<gene>
    <name evidence="2" type="ORF">BTO08_10000</name>
</gene>
<dbReference type="Pfam" id="PF08241">
    <property type="entry name" value="Methyltransf_11"/>
    <property type="match status" value="1"/>
</dbReference>
<dbReference type="SUPFAM" id="SSF53335">
    <property type="entry name" value="S-adenosyl-L-methionine-dependent methyltransferases"/>
    <property type="match status" value="1"/>
</dbReference>
<protein>
    <submittedName>
        <fullName evidence="2">SAM-dependent methyltransferase</fullName>
    </submittedName>
</protein>
<keyword evidence="2" id="KW-0808">Transferase</keyword>
<dbReference type="Proteomes" id="UP000238730">
    <property type="component" value="Unassembled WGS sequence"/>
</dbReference>
<proteinExistence type="predicted"/>
<evidence type="ECO:0000259" key="1">
    <source>
        <dbReference type="Pfam" id="PF08241"/>
    </source>
</evidence>
<dbReference type="GO" id="GO:0008757">
    <property type="term" value="F:S-adenosylmethionine-dependent methyltransferase activity"/>
    <property type="evidence" value="ECO:0007669"/>
    <property type="project" value="InterPro"/>
</dbReference>
<evidence type="ECO:0000313" key="2">
    <source>
        <dbReference type="EMBL" id="PQJ68442.1"/>
    </source>
</evidence>
<accession>A0A2S7W284</accession>
<sequence length="277" mass="31836">MLLTVSMNFFSSLIQVLSSTIMKPARTVTHIEVPYSWSNVTNGEWAAQLLQARIDEWCPKLFGYHMLKLGGLSAELTSHHCNIQHQISVDKFSSYRNVEAESFELPFVEKSFDACLLIHQLDYSTDPHRLLREVDRVTVDDGYLLLSGNNPLSVNGFCGLLPWNRNKAPWNGRMYLSSRVIDWLRLLNYEVIYHETFAVLPSTRHLTCSAWLENILSEPLSAVGSLYFIVARKRTFPLKPIEPKWKVRRQLAPLQVNCRTEACDKMAKRDAAYKKSN</sequence>
<dbReference type="AlphaFoldDB" id="A0A2S7W284"/>
<organism evidence="2 3">
    <name type="scientific">Photobacterium angustum</name>
    <dbReference type="NCBI Taxonomy" id="661"/>
    <lineage>
        <taxon>Bacteria</taxon>
        <taxon>Pseudomonadati</taxon>
        <taxon>Pseudomonadota</taxon>
        <taxon>Gammaproteobacteria</taxon>
        <taxon>Vibrionales</taxon>
        <taxon>Vibrionaceae</taxon>
        <taxon>Photobacterium</taxon>
    </lineage>
</organism>
<feature type="domain" description="Methyltransferase type 11" evidence="1">
    <location>
        <begin position="96"/>
        <end position="145"/>
    </location>
</feature>
<dbReference type="InterPro" id="IPR013216">
    <property type="entry name" value="Methyltransf_11"/>
</dbReference>
<dbReference type="InterPro" id="IPR029063">
    <property type="entry name" value="SAM-dependent_MTases_sf"/>
</dbReference>
<name>A0A2S7W284_PHOAN</name>
<evidence type="ECO:0000313" key="3">
    <source>
        <dbReference type="Proteomes" id="UP000238730"/>
    </source>
</evidence>